<dbReference type="Proteomes" id="UP000490535">
    <property type="component" value="Unassembled WGS sequence"/>
</dbReference>
<sequence length="80" mass="9254">MKVFPIIKRNQFKQTIVVMDSTELNRLIGEAIAEKLGIDLESKKNSFYYTNTAELKSLISDEFQEHAIGIHFIERIDGHE</sequence>
<accession>A0A833PBU0</accession>
<dbReference type="AlphaFoldDB" id="A0A833PBU0"/>
<gene>
    <name evidence="1" type="ORF">GAK29_02572</name>
</gene>
<evidence type="ECO:0000313" key="1">
    <source>
        <dbReference type="EMBL" id="KAF1024412.1"/>
    </source>
</evidence>
<comment type="caution">
    <text evidence="1">The sequence shown here is derived from an EMBL/GenBank/DDBJ whole genome shotgun (WGS) entry which is preliminary data.</text>
</comment>
<reference evidence="2" key="1">
    <citation type="journal article" date="2020" name="MBio">
        <title>Horizontal gene transfer to a defensive symbiont with a reduced genome amongst a multipartite beetle microbiome.</title>
        <authorList>
            <person name="Waterworth S.C."/>
            <person name="Florez L.V."/>
            <person name="Rees E.R."/>
            <person name="Hertweck C."/>
            <person name="Kaltenpoth M."/>
            <person name="Kwan J.C."/>
        </authorList>
    </citation>
    <scope>NUCLEOTIDE SEQUENCE [LARGE SCALE GENOMIC DNA]</scope>
</reference>
<name>A0A833PBU0_ACIBZ</name>
<proteinExistence type="predicted"/>
<dbReference type="EMBL" id="WNDP01000062">
    <property type="protein sequence ID" value="KAF1024412.1"/>
    <property type="molecule type" value="Genomic_DNA"/>
</dbReference>
<evidence type="ECO:0000313" key="2">
    <source>
        <dbReference type="Proteomes" id="UP000490535"/>
    </source>
</evidence>
<organism evidence="1 2">
    <name type="scientific">Acinetobacter bereziniae</name>
    <name type="common">Acinetobacter genomosp. 10</name>
    <dbReference type="NCBI Taxonomy" id="106648"/>
    <lineage>
        <taxon>Bacteria</taxon>
        <taxon>Pseudomonadati</taxon>
        <taxon>Pseudomonadota</taxon>
        <taxon>Gammaproteobacteria</taxon>
        <taxon>Moraxellales</taxon>
        <taxon>Moraxellaceae</taxon>
        <taxon>Acinetobacter</taxon>
    </lineage>
</organism>
<protein>
    <submittedName>
        <fullName evidence="1">Uncharacterized protein</fullName>
    </submittedName>
</protein>